<feature type="domain" description="J" evidence="1">
    <location>
        <begin position="60"/>
        <end position="132"/>
    </location>
</feature>
<evidence type="ECO:0000259" key="1">
    <source>
        <dbReference type="PROSITE" id="PS50076"/>
    </source>
</evidence>
<dbReference type="PROSITE" id="PS50076">
    <property type="entry name" value="DNAJ_2"/>
    <property type="match status" value="1"/>
</dbReference>
<evidence type="ECO:0000313" key="2">
    <source>
        <dbReference type="EMBL" id="SPN99164.1"/>
    </source>
</evidence>
<name>A0AAE8SSG2_9PEZI</name>
<proteinExistence type="predicted"/>
<accession>A0AAE8SSG2</accession>
<sequence>MNPQVLLRPPLPQTLSPLLCTACRFTPTHQPVVRLKRLAHHRADPPQASHLEWPTMLNPTPYDILSIPKDGPYTKTRFYQLAKLYHPDRHRCLAPSPATLSAATLTERYRLVVRAHDILSCPSKRRAYDSHGEGWAQPRVLTRETYRQWRAEADSAARNATWEDWARWNDARSGKKQEPVYMSHGAFAAMLAFAISLGVAVQASHAEIMSENRSKQLAARHGQLAGMMEGRAASSAGMGRQERVELFMREREDSLAAYVPGRWEVERESK</sequence>
<dbReference type="InterPro" id="IPR036869">
    <property type="entry name" value="J_dom_sf"/>
</dbReference>
<dbReference type="EMBL" id="ONZQ02000002">
    <property type="protein sequence ID" value="SPN99164.1"/>
    <property type="molecule type" value="Genomic_DNA"/>
</dbReference>
<keyword evidence="3" id="KW-1185">Reference proteome</keyword>
<evidence type="ECO:0000313" key="3">
    <source>
        <dbReference type="Proteomes" id="UP001187682"/>
    </source>
</evidence>
<comment type="caution">
    <text evidence="2">The sequence shown here is derived from an EMBL/GenBank/DDBJ whole genome shotgun (WGS) entry which is preliminary data.</text>
</comment>
<dbReference type="AlphaFoldDB" id="A0AAE8SSG2"/>
<dbReference type="Proteomes" id="UP001187682">
    <property type="component" value="Unassembled WGS sequence"/>
</dbReference>
<dbReference type="CDD" id="cd06257">
    <property type="entry name" value="DnaJ"/>
    <property type="match status" value="1"/>
</dbReference>
<gene>
    <name evidence="2" type="ORF">DNG_02199</name>
</gene>
<organism evidence="2 3">
    <name type="scientific">Cephalotrichum gorgonifer</name>
    <dbReference type="NCBI Taxonomy" id="2041049"/>
    <lineage>
        <taxon>Eukaryota</taxon>
        <taxon>Fungi</taxon>
        <taxon>Dikarya</taxon>
        <taxon>Ascomycota</taxon>
        <taxon>Pezizomycotina</taxon>
        <taxon>Sordariomycetes</taxon>
        <taxon>Hypocreomycetidae</taxon>
        <taxon>Microascales</taxon>
        <taxon>Microascaceae</taxon>
        <taxon>Cephalotrichum</taxon>
    </lineage>
</organism>
<dbReference type="SMART" id="SM00271">
    <property type="entry name" value="DnaJ"/>
    <property type="match status" value="1"/>
</dbReference>
<dbReference type="SUPFAM" id="SSF46565">
    <property type="entry name" value="Chaperone J-domain"/>
    <property type="match status" value="1"/>
</dbReference>
<dbReference type="Gene3D" id="1.10.287.110">
    <property type="entry name" value="DnaJ domain"/>
    <property type="match status" value="1"/>
</dbReference>
<dbReference type="InterPro" id="IPR001623">
    <property type="entry name" value="DnaJ_domain"/>
</dbReference>
<protein>
    <recommendedName>
        <fullName evidence="1">J domain-containing protein</fullName>
    </recommendedName>
</protein>
<reference evidence="2" key="1">
    <citation type="submission" date="2018-03" db="EMBL/GenBank/DDBJ databases">
        <authorList>
            <person name="Guldener U."/>
        </authorList>
    </citation>
    <scope>NUCLEOTIDE SEQUENCE</scope>
</reference>
<dbReference type="Pfam" id="PF00226">
    <property type="entry name" value="DnaJ"/>
    <property type="match status" value="1"/>
</dbReference>